<gene>
    <name evidence="3" type="ORF">F4554_005323</name>
</gene>
<proteinExistence type="predicted"/>
<evidence type="ECO:0000259" key="2">
    <source>
        <dbReference type="Pfam" id="PF13649"/>
    </source>
</evidence>
<dbReference type="InterPro" id="IPR029063">
    <property type="entry name" value="SAM-dependent_MTases_sf"/>
</dbReference>
<dbReference type="EMBL" id="JACBZH010000001">
    <property type="protein sequence ID" value="NYH92685.1"/>
    <property type="molecule type" value="Genomic_DNA"/>
</dbReference>
<organism evidence="3 4">
    <name type="scientific">Actinopolymorpha rutila</name>
    <dbReference type="NCBI Taxonomy" id="446787"/>
    <lineage>
        <taxon>Bacteria</taxon>
        <taxon>Bacillati</taxon>
        <taxon>Actinomycetota</taxon>
        <taxon>Actinomycetes</taxon>
        <taxon>Propionibacteriales</taxon>
        <taxon>Actinopolymorphaceae</taxon>
        <taxon>Actinopolymorpha</taxon>
    </lineage>
</organism>
<evidence type="ECO:0000313" key="3">
    <source>
        <dbReference type="EMBL" id="NYH92685.1"/>
    </source>
</evidence>
<evidence type="ECO:0000313" key="4">
    <source>
        <dbReference type="Proteomes" id="UP000579605"/>
    </source>
</evidence>
<name>A0A852ZKN4_9ACTN</name>
<dbReference type="Pfam" id="PF13649">
    <property type="entry name" value="Methyltransf_25"/>
    <property type="match status" value="1"/>
</dbReference>
<dbReference type="PANTHER" id="PTHR43861:SF3">
    <property type="entry name" value="PUTATIVE (AFU_ORTHOLOGUE AFUA_2G14390)-RELATED"/>
    <property type="match status" value="1"/>
</dbReference>
<reference evidence="3 4" key="1">
    <citation type="submission" date="2020-07" db="EMBL/GenBank/DDBJ databases">
        <title>Sequencing the genomes of 1000 actinobacteria strains.</title>
        <authorList>
            <person name="Klenk H.-P."/>
        </authorList>
    </citation>
    <scope>NUCLEOTIDE SEQUENCE [LARGE SCALE GENOMIC DNA]</scope>
    <source>
        <strain evidence="3 4">DSM 18448</strain>
    </source>
</reference>
<dbReference type="RefSeq" id="WP_238341412.1">
    <property type="nucleotide sequence ID" value="NZ_BAAARR010000021.1"/>
</dbReference>
<dbReference type="CDD" id="cd02440">
    <property type="entry name" value="AdoMet_MTases"/>
    <property type="match status" value="1"/>
</dbReference>
<accession>A0A852ZKN4</accession>
<comment type="caution">
    <text evidence="3">The sequence shown here is derived from an EMBL/GenBank/DDBJ whole genome shotgun (WGS) entry which is preliminary data.</text>
</comment>
<dbReference type="PANTHER" id="PTHR43861">
    <property type="entry name" value="TRANS-ACONITATE 2-METHYLTRANSFERASE-RELATED"/>
    <property type="match status" value="1"/>
</dbReference>
<dbReference type="Proteomes" id="UP000579605">
    <property type="component" value="Unassembled WGS sequence"/>
</dbReference>
<protein>
    <submittedName>
        <fullName evidence="3">SAM-dependent methyltransferase</fullName>
    </submittedName>
</protein>
<dbReference type="GO" id="GO:0032259">
    <property type="term" value="P:methylation"/>
    <property type="evidence" value="ECO:0007669"/>
    <property type="project" value="UniProtKB-KW"/>
</dbReference>
<dbReference type="AlphaFoldDB" id="A0A852ZKN4"/>
<keyword evidence="4" id="KW-1185">Reference proteome</keyword>
<dbReference type="GO" id="GO:0008168">
    <property type="term" value="F:methyltransferase activity"/>
    <property type="evidence" value="ECO:0007669"/>
    <property type="project" value="UniProtKB-KW"/>
</dbReference>
<keyword evidence="1 3" id="KW-0808">Transferase</keyword>
<keyword evidence="3" id="KW-0489">Methyltransferase</keyword>
<dbReference type="InterPro" id="IPR041698">
    <property type="entry name" value="Methyltransf_25"/>
</dbReference>
<evidence type="ECO:0000256" key="1">
    <source>
        <dbReference type="ARBA" id="ARBA00022679"/>
    </source>
</evidence>
<feature type="domain" description="Methyltransferase" evidence="2">
    <location>
        <begin position="44"/>
        <end position="139"/>
    </location>
</feature>
<sequence>MAGTSGMDSAGWDERYAAVELVWGAEPNRWLAAEAVDLPPGRALDLAAGEGRNAIWLARRGWEVTAVDFSGVAVERGRRLAGSEPADVADRITWKVADVRDEVGPAGAYSLVGVIYLHLVADERRRAIRHAANAVAPGGVLLVVGHDTTNLTEGVGGPQDPRVLFTPDDILADLNAEAGGAAADWVVERAERVLRPVRTADGEPRDAIDALVRLRRRR</sequence>
<dbReference type="Gene3D" id="3.40.50.150">
    <property type="entry name" value="Vaccinia Virus protein VP39"/>
    <property type="match status" value="1"/>
</dbReference>
<dbReference type="SUPFAM" id="SSF53335">
    <property type="entry name" value="S-adenosyl-L-methionine-dependent methyltransferases"/>
    <property type="match status" value="1"/>
</dbReference>